<dbReference type="PANTHER" id="PTHR43677:SF1">
    <property type="entry name" value="ACRYLYL-COA REDUCTASE ACUI-RELATED"/>
    <property type="match status" value="1"/>
</dbReference>
<dbReference type="Pfam" id="PF00107">
    <property type="entry name" value="ADH_zinc_N"/>
    <property type="match status" value="1"/>
</dbReference>
<accession>A0A4R6UTI6</accession>
<dbReference type="EMBL" id="SNYM01000002">
    <property type="protein sequence ID" value="TDQ50638.1"/>
    <property type="molecule type" value="Genomic_DNA"/>
</dbReference>
<dbReference type="InterPro" id="IPR036291">
    <property type="entry name" value="NAD(P)-bd_dom_sf"/>
</dbReference>
<dbReference type="NCBIfam" id="TIGR02823">
    <property type="entry name" value="oxido_YhdH"/>
    <property type="match status" value="1"/>
</dbReference>
<protein>
    <submittedName>
        <fullName evidence="2">NADPH2:quinone reductase</fullName>
    </submittedName>
</protein>
<dbReference type="SMART" id="SM00829">
    <property type="entry name" value="PKS_ER"/>
    <property type="match status" value="1"/>
</dbReference>
<dbReference type="InterPro" id="IPR011032">
    <property type="entry name" value="GroES-like_sf"/>
</dbReference>
<evidence type="ECO:0000313" key="2">
    <source>
        <dbReference type="EMBL" id="TDQ50638.1"/>
    </source>
</evidence>
<dbReference type="RefSeq" id="WP_133587975.1">
    <property type="nucleotide sequence ID" value="NZ_CP037953.1"/>
</dbReference>
<dbReference type="Gene3D" id="3.90.180.10">
    <property type="entry name" value="Medium-chain alcohol dehydrogenases, catalytic domain"/>
    <property type="match status" value="1"/>
</dbReference>
<feature type="domain" description="Enoyl reductase (ER)" evidence="1">
    <location>
        <begin position="17"/>
        <end position="324"/>
    </location>
</feature>
<reference evidence="2 3" key="1">
    <citation type="submission" date="2019-03" db="EMBL/GenBank/DDBJ databases">
        <title>Genomic Encyclopedia of Type Strains, Phase IV (KMG-IV): sequencing the most valuable type-strain genomes for metagenomic binning, comparative biology and taxonomic classification.</title>
        <authorList>
            <person name="Goeker M."/>
        </authorList>
    </citation>
    <scope>NUCLEOTIDE SEQUENCE [LARGE SCALE GENOMIC DNA]</scope>
    <source>
        <strain evidence="2 3">DSM 103792</strain>
    </source>
</reference>
<keyword evidence="3" id="KW-1185">Reference proteome</keyword>
<dbReference type="SUPFAM" id="SSF50129">
    <property type="entry name" value="GroES-like"/>
    <property type="match status" value="1"/>
</dbReference>
<dbReference type="InterPro" id="IPR020843">
    <property type="entry name" value="ER"/>
</dbReference>
<evidence type="ECO:0000313" key="3">
    <source>
        <dbReference type="Proteomes" id="UP000295375"/>
    </source>
</evidence>
<dbReference type="Pfam" id="PF08240">
    <property type="entry name" value="ADH_N"/>
    <property type="match status" value="1"/>
</dbReference>
<proteinExistence type="predicted"/>
<dbReference type="OrthoDB" id="9782155at2"/>
<dbReference type="InterPro" id="IPR014188">
    <property type="entry name" value="Acrylyl-CoA_reductase_AcuI"/>
</dbReference>
<dbReference type="SUPFAM" id="SSF51735">
    <property type="entry name" value="NAD(P)-binding Rossmann-fold domains"/>
    <property type="match status" value="1"/>
</dbReference>
<dbReference type="GO" id="GO:0043957">
    <property type="term" value="F:acryloyl-CoA reductase (NADPH) activity"/>
    <property type="evidence" value="ECO:0007669"/>
    <property type="project" value="TreeGrafter"/>
</dbReference>
<dbReference type="Proteomes" id="UP000295375">
    <property type="component" value="Unassembled WGS sequence"/>
</dbReference>
<name>A0A4R6UTI6_9GAMM</name>
<dbReference type="AlphaFoldDB" id="A0A4R6UTI6"/>
<organism evidence="2 3">
    <name type="scientific">Permianibacter aggregans</name>
    <dbReference type="NCBI Taxonomy" id="1510150"/>
    <lineage>
        <taxon>Bacteria</taxon>
        <taxon>Pseudomonadati</taxon>
        <taxon>Pseudomonadota</taxon>
        <taxon>Gammaproteobacteria</taxon>
        <taxon>Pseudomonadales</taxon>
        <taxon>Pseudomonadaceae</taxon>
        <taxon>Permianibacter</taxon>
    </lineage>
</organism>
<gene>
    <name evidence="2" type="ORF">EV696_102321</name>
</gene>
<dbReference type="InterPro" id="IPR051397">
    <property type="entry name" value="Zn-ADH-like_protein"/>
</dbReference>
<evidence type="ECO:0000259" key="1">
    <source>
        <dbReference type="SMART" id="SM00829"/>
    </source>
</evidence>
<comment type="caution">
    <text evidence="2">The sequence shown here is derived from an EMBL/GenBank/DDBJ whole genome shotgun (WGS) entry which is preliminary data.</text>
</comment>
<dbReference type="Gene3D" id="3.40.50.720">
    <property type="entry name" value="NAD(P)-binding Rossmann-like Domain"/>
    <property type="match status" value="1"/>
</dbReference>
<dbReference type="InterPro" id="IPR013154">
    <property type="entry name" value="ADH-like_N"/>
</dbReference>
<dbReference type="InterPro" id="IPR013149">
    <property type="entry name" value="ADH-like_C"/>
</dbReference>
<sequence length="327" mass="34870">MSFQAIRVSESDGKVRGALVQMEQRELTAGELLIAVEYSSINYKDALAVTGRGKIMRKLPLNAGIDLAGTVLESSDPSFKPGDKVLANGCGLGEAHDGGLAERVRLPLDWAIKLPEGLSTYDAMRLGTGGFTAALAFHRMLENGQHIDKGPIVVTGATGGVGSVAVALFAKQGYEVIALSSRPEHSDYLRKLGASKVCTVEQLALGKRPLEAAKFGGVVDNIGGETLAQLLAHVDLWGNVASIGLADNEKLNATVFPFILRGVSLLGISSANCPMPLRREVWKKLGGQWRFDFDVLATETIGLADVPEVASDLLNRKRYGRTIVKCS</sequence>
<dbReference type="CDD" id="cd05280">
    <property type="entry name" value="MDR_yhdh_yhfp"/>
    <property type="match status" value="1"/>
</dbReference>
<dbReference type="PANTHER" id="PTHR43677">
    <property type="entry name" value="SHORT-CHAIN DEHYDROGENASE/REDUCTASE"/>
    <property type="match status" value="1"/>
</dbReference>